<gene>
    <name evidence="2" type="ORF">RWE15_14610</name>
</gene>
<feature type="domain" description="LysM" evidence="1">
    <location>
        <begin position="331"/>
        <end position="375"/>
    </location>
</feature>
<dbReference type="InterPro" id="IPR017853">
    <property type="entry name" value="GH"/>
</dbReference>
<dbReference type="InterPro" id="IPR036779">
    <property type="entry name" value="LysM_dom_sf"/>
</dbReference>
<dbReference type="Pfam" id="PF08924">
    <property type="entry name" value="Rv2525c_GlyHyd-like"/>
    <property type="match status" value="1"/>
</dbReference>
<keyword evidence="3" id="KW-1185">Reference proteome</keyword>
<dbReference type="EMBL" id="JAWDIP010000003">
    <property type="protein sequence ID" value="MDY0395448.1"/>
    <property type="molecule type" value="Genomic_DNA"/>
</dbReference>
<dbReference type="Proteomes" id="UP001281447">
    <property type="component" value="Unassembled WGS sequence"/>
</dbReference>
<accession>A0ABU5C824</accession>
<sequence length="376" mass="40828">MTKGFDCATKLTAASAKKLKQQGFDYVARYLGNNWKTFDKAEAQAIQSAGLKLISIFQKSANYAGYHTESQAKLDAKEAEKYAKVVGQPKGSAIYFAVDFGAEQKHMPAIKSYVKSLKATLKDYKVGMYGSFDVIQAVKGLCDYYWQTYAWSGGRISDFIHMHQYQNDIVVAGVAIDRNDIKKAPGAWSEIVQHVDKPKTQIGSKQVSNKISGATYTVKSGDTLSEIAARSGVSVANLVKWNGIKNKNVIKVGQKLKLKAPKKAAAKATTAKTSTYTIKSGDTLSGIAKKYGTTVNKLASLNGIKNANKIYAGQKIKVTGSAPKKKTTAKKYHVVKSGDTVSGLAAKYGSTQAQIKSWNKLSNVNLIKIGQKLRVK</sequence>
<dbReference type="SUPFAM" id="SSF51445">
    <property type="entry name" value="(Trans)glycosidases"/>
    <property type="match status" value="1"/>
</dbReference>
<dbReference type="Gene3D" id="3.20.20.80">
    <property type="entry name" value="Glycosidases"/>
    <property type="match status" value="1"/>
</dbReference>
<dbReference type="SMART" id="SM00257">
    <property type="entry name" value="LysM"/>
    <property type="match status" value="3"/>
</dbReference>
<evidence type="ECO:0000259" key="1">
    <source>
        <dbReference type="PROSITE" id="PS51782"/>
    </source>
</evidence>
<proteinExistence type="predicted"/>
<name>A0ABU5C824_9BACI</name>
<comment type="caution">
    <text evidence="2">The sequence shown here is derived from an EMBL/GenBank/DDBJ whole genome shotgun (WGS) entry which is preliminary data.</text>
</comment>
<feature type="domain" description="LysM" evidence="1">
    <location>
        <begin position="214"/>
        <end position="258"/>
    </location>
</feature>
<organism evidence="2 3">
    <name type="scientific">Tigheibacillus halophilus</name>
    <dbReference type="NCBI Taxonomy" id="361280"/>
    <lineage>
        <taxon>Bacteria</taxon>
        <taxon>Bacillati</taxon>
        <taxon>Bacillota</taxon>
        <taxon>Bacilli</taxon>
        <taxon>Bacillales</taxon>
        <taxon>Bacillaceae</taxon>
        <taxon>Tigheibacillus</taxon>
    </lineage>
</organism>
<dbReference type="RefSeq" id="WP_390355464.1">
    <property type="nucleotide sequence ID" value="NZ_JBHUIZ010000007.1"/>
</dbReference>
<dbReference type="PANTHER" id="PTHR33734">
    <property type="entry name" value="LYSM DOMAIN-CONTAINING GPI-ANCHORED PROTEIN 2"/>
    <property type="match status" value="1"/>
</dbReference>
<dbReference type="Pfam" id="PF01476">
    <property type="entry name" value="LysM"/>
    <property type="match status" value="3"/>
</dbReference>
<dbReference type="Gene3D" id="3.10.350.10">
    <property type="entry name" value="LysM domain"/>
    <property type="match status" value="3"/>
</dbReference>
<dbReference type="InterPro" id="IPR015020">
    <property type="entry name" value="Rv2525c-like_Glyco_Hydro-like"/>
</dbReference>
<dbReference type="PROSITE" id="PS51782">
    <property type="entry name" value="LYSM"/>
    <property type="match status" value="3"/>
</dbReference>
<dbReference type="InterPro" id="IPR018392">
    <property type="entry name" value="LysM"/>
</dbReference>
<protein>
    <submittedName>
        <fullName evidence="2">LysM peptidoglycan-binding domain-containing protein</fullName>
    </submittedName>
</protein>
<dbReference type="PANTHER" id="PTHR33734:SF22">
    <property type="entry name" value="MEMBRANE-BOUND LYTIC MUREIN TRANSGLYCOSYLASE D"/>
    <property type="match status" value="1"/>
</dbReference>
<evidence type="ECO:0000313" key="3">
    <source>
        <dbReference type="Proteomes" id="UP001281447"/>
    </source>
</evidence>
<dbReference type="CDD" id="cd00118">
    <property type="entry name" value="LysM"/>
    <property type="match status" value="3"/>
</dbReference>
<dbReference type="SUPFAM" id="SSF54106">
    <property type="entry name" value="LysM domain"/>
    <property type="match status" value="3"/>
</dbReference>
<reference evidence="2 3" key="1">
    <citation type="submission" date="2023-10" db="EMBL/GenBank/DDBJ databases">
        <title>Virgibacillus halophilus 5B73C genome.</title>
        <authorList>
            <person name="Miliotis G."/>
            <person name="Sengupta P."/>
            <person name="Hameed A."/>
            <person name="Chuvochina M."/>
            <person name="Mcdonagh F."/>
            <person name="Simpson A.C."/>
            <person name="Singh N.K."/>
            <person name="Rekha P.D."/>
            <person name="Raman K."/>
            <person name="Hugenholtz P."/>
            <person name="Venkateswaran K."/>
        </authorList>
    </citation>
    <scope>NUCLEOTIDE SEQUENCE [LARGE SCALE GENOMIC DNA]</scope>
    <source>
        <strain evidence="2 3">5B73C</strain>
    </source>
</reference>
<feature type="domain" description="LysM" evidence="1">
    <location>
        <begin position="274"/>
        <end position="318"/>
    </location>
</feature>
<evidence type="ECO:0000313" key="2">
    <source>
        <dbReference type="EMBL" id="MDY0395448.1"/>
    </source>
</evidence>